<dbReference type="InterPro" id="IPR024535">
    <property type="entry name" value="RHGA/B-epi-like_pectate_lyase"/>
</dbReference>
<dbReference type="Pfam" id="PF13229">
    <property type="entry name" value="Beta_helix"/>
    <property type="match status" value="1"/>
</dbReference>
<dbReference type="Pfam" id="PF12708">
    <property type="entry name" value="Pect-lyase_RHGA_epim"/>
    <property type="match status" value="2"/>
</dbReference>
<dbReference type="PANTHER" id="PTHR22990:SF15">
    <property type="entry name" value="F-BOX ONLY PROTEIN 10"/>
    <property type="match status" value="1"/>
</dbReference>
<organism evidence="6 7">
    <name type="scientific">Paenibacillus oceani</name>
    <dbReference type="NCBI Taxonomy" id="2772510"/>
    <lineage>
        <taxon>Bacteria</taxon>
        <taxon>Bacillati</taxon>
        <taxon>Bacillota</taxon>
        <taxon>Bacilli</taxon>
        <taxon>Bacillales</taxon>
        <taxon>Paenibacillaceae</taxon>
        <taxon>Paenibacillus</taxon>
    </lineage>
</organism>
<dbReference type="Proteomes" id="UP000639396">
    <property type="component" value="Unassembled WGS sequence"/>
</dbReference>
<keyword evidence="7" id="KW-1185">Reference proteome</keyword>
<evidence type="ECO:0000313" key="6">
    <source>
        <dbReference type="EMBL" id="MBD2866824.1"/>
    </source>
</evidence>
<dbReference type="InterPro" id="IPR012334">
    <property type="entry name" value="Pectin_lyas_fold"/>
</dbReference>
<dbReference type="InterPro" id="IPR011050">
    <property type="entry name" value="Pectin_lyase_fold/virulence"/>
</dbReference>
<feature type="domain" description="Rhamnogalacturonase A/B/Epimerase-like pectate lyase" evidence="4">
    <location>
        <begin position="75"/>
        <end position="123"/>
    </location>
</feature>
<dbReference type="PANTHER" id="PTHR22990">
    <property type="entry name" value="F-BOX ONLY PROTEIN"/>
    <property type="match status" value="1"/>
</dbReference>
<keyword evidence="2" id="KW-0677">Repeat</keyword>
<dbReference type="EMBL" id="JACXJA010000072">
    <property type="protein sequence ID" value="MBD2866824.1"/>
    <property type="molecule type" value="Genomic_DNA"/>
</dbReference>
<feature type="domain" description="Rhamnogalacturonase A/B/Epimerase-like pectate lyase" evidence="4">
    <location>
        <begin position="183"/>
        <end position="370"/>
    </location>
</feature>
<dbReference type="SUPFAM" id="SSF51126">
    <property type="entry name" value="Pectin lyase-like"/>
    <property type="match status" value="3"/>
</dbReference>
<name>A0A927H4T2_9BACL</name>
<accession>A0A927H4T2</accession>
<keyword evidence="3" id="KW-0833">Ubl conjugation pathway</keyword>
<sequence length="677" mass="70931">MGGTQEEKGIAGEKQREIGLIGRRQILTTIGVAGATAAAGLLFGGTIGEASEQLVSKDVYGRSGKGSFKNDLTEWWNVKGNGLAGDGIADDAQALLYLIEQAAAATAATLYFPKGQYVMGVTVTIPGHIRCKFDRGAILLPSAGVSVTLAGGLDAGPYAIFGGEGSIGLPSSGLPEAYPQWWGAQGDGISDDTAAIQAVINAAIPARTKVFFPAGTYVFNRTIELGDYAVLQGQEAVLKAQDGCEEGAIWVRNASHIDIRGFTVDMNKAHTPNKGRRDLQQAFKIQAYLNSIADIRISDVRILNGHQSGIHLLGTNDGHLQAHLVSSVHTVRDVLLERIHIDACDVGILAADGKRITVRDCRISNCLTSGVLLGRCPEYTISNNYCLDQIGHGITVDLSDFGTISGNLCSGNKNGTQLAFGIVVSRNCKYFTVDGNVCSQNGLGGISIDVTLVGNVPVKTHATVSNNICTGNLLHHGIYINHAHDIVVIGNNCENNKLNGIMIAFGDNVNATGNMCVGNDTGIFVSGQNTGVSLDSNRLDKNTRFGIHLDNAEACMVQNNSCKQNGQHGMRLMTLNSSAVTGNTAVGNGAALAGCSNVWITSGSANNHVSANTVRAGLAAIRPQYGIKVDQGCPHNLVSANDCFESGSASGIVSLDSTTLFGAGNRNNDGSFSTVPM</sequence>
<reference evidence="6" key="1">
    <citation type="submission" date="2020-09" db="EMBL/GenBank/DDBJ databases">
        <title>A novel bacterium of genus Paenibacillus, isolated from South China Sea.</title>
        <authorList>
            <person name="Huang H."/>
            <person name="Mo K."/>
            <person name="Hu Y."/>
        </authorList>
    </citation>
    <scope>NUCLEOTIDE SEQUENCE</scope>
    <source>
        <strain evidence="6">IB182363</strain>
    </source>
</reference>
<dbReference type="InterPro" id="IPR039448">
    <property type="entry name" value="Beta_helix"/>
</dbReference>
<dbReference type="InterPro" id="IPR006626">
    <property type="entry name" value="PbH1"/>
</dbReference>
<dbReference type="RefSeq" id="WP_190932439.1">
    <property type="nucleotide sequence ID" value="NZ_JACXJA010000072.1"/>
</dbReference>
<dbReference type="InterPro" id="IPR051550">
    <property type="entry name" value="SCF-Subunits/Alg-Epimerases"/>
</dbReference>
<proteinExistence type="predicted"/>
<protein>
    <submittedName>
        <fullName evidence="6">Right-handed parallel beta-helix repeat-containing protein</fullName>
    </submittedName>
</protein>
<evidence type="ECO:0000313" key="7">
    <source>
        <dbReference type="Proteomes" id="UP000639396"/>
    </source>
</evidence>
<dbReference type="AlphaFoldDB" id="A0A927H4T2"/>
<comment type="caution">
    <text evidence="6">The sequence shown here is derived from an EMBL/GenBank/DDBJ whole genome shotgun (WGS) entry which is preliminary data.</text>
</comment>
<feature type="domain" description="Right handed beta helix" evidence="5">
    <location>
        <begin position="461"/>
        <end position="614"/>
    </location>
</feature>
<dbReference type="InterPro" id="IPR022441">
    <property type="entry name" value="Para_beta_helix_rpt-2"/>
</dbReference>
<evidence type="ECO:0000256" key="1">
    <source>
        <dbReference type="ARBA" id="ARBA00004906"/>
    </source>
</evidence>
<evidence type="ECO:0000256" key="2">
    <source>
        <dbReference type="ARBA" id="ARBA00022737"/>
    </source>
</evidence>
<comment type="pathway">
    <text evidence="1">Protein modification; protein ubiquitination.</text>
</comment>
<evidence type="ECO:0000259" key="4">
    <source>
        <dbReference type="Pfam" id="PF12708"/>
    </source>
</evidence>
<gene>
    <name evidence="6" type="ORF">IDH45_33135</name>
</gene>
<evidence type="ECO:0000256" key="3">
    <source>
        <dbReference type="ARBA" id="ARBA00022786"/>
    </source>
</evidence>
<dbReference type="NCBIfam" id="TIGR03804">
    <property type="entry name" value="para_beta_helix"/>
    <property type="match status" value="2"/>
</dbReference>
<evidence type="ECO:0000259" key="5">
    <source>
        <dbReference type="Pfam" id="PF13229"/>
    </source>
</evidence>
<dbReference type="SMART" id="SM00710">
    <property type="entry name" value="PbH1"/>
    <property type="match status" value="13"/>
</dbReference>
<dbReference type="Gene3D" id="2.160.20.10">
    <property type="entry name" value="Single-stranded right-handed beta-helix, Pectin lyase-like"/>
    <property type="match status" value="3"/>
</dbReference>